<dbReference type="Proteomes" id="UP000238164">
    <property type="component" value="Chromosome 1"/>
</dbReference>
<dbReference type="InterPro" id="IPR041413">
    <property type="entry name" value="MLTR_LBD"/>
</dbReference>
<dbReference type="PANTHER" id="PTHR35010">
    <property type="entry name" value="BLL4672 PROTEIN-RELATED"/>
    <property type="match status" value="1"/>
</dbReference>
<organism evidence="2 3">
    <name type="scientific">Micropruina glycogenica</name>
    <dbReference type="NCBI Taxonomy" id="75385"/>
    <lineage>
        <taxon>Bacteria</taxon>
        <taxon>Bacillati</taxon>
        <taxon>Actinomycetota</taxon>
        <taxon>Actinomycetes</taxon>
        <taxon>Propionibacteriales</taxon>
        <taxon>Nocardioidaceae</taxon>
        <taxon>Micropruina</taxon>
    </lineage>
</organism>
<evidence type="ECO:0000313" key="3">
    <source>
        <dbReference type="Proteomes" id="UP000238164"/>
    </source>
</evidence>
<dbReference type="OrthoDB" id="3212310at2"/>
<dbReference type="GO" id="GO:0003677">
    <property type="term" value="F:DNA binding"/>
    <property type="evidence" value="ECO:0007669"/>
    <property type="project" value="InterPro"/>
</dbReference>
<evidence type="ECO:0000313" key="2">
    <source>
        <dbReference type="EMBL" id="SPD85591.1"/>
    </source>
</evidence>
<name>A0A2N9JBU1_9ACTN</name>
<dbReference type="SUPFAM" id="SSF47413">
    <property type="entry name" value="lambda repressor-like DNA-binding domains"/>
    <property type="match status" value="1"/>
</dbReference>
<dbReference type="InterPro" id="IPR001387">
    <property type="entry name" value="Cro/C1-type_HTH"/>
</dbReference>
<dbReference type="Pfam" id="PF13560">
    <property type="entry name" value="HTH_31"/>
    <property type="match status" value="1"/>
</dbReference>
<dbReference type="KEGG" id="mgg:MPLG2_0555"/>
<dbReference type="PANTHER" id="PTHR35010:SF2">
    <property type="entry name" value="BLL4672 PROTEIN"/>
    <property type="match status" value="1"/>
</dbReference>
<reference evidence="2 3" key="1">
    <citation type="submission" date="2018-02" db="EMBL/GenBank/DDBJ databases">
        <authorList>
            <person name="Cohen D.B."/>
            <person name="Kent A.D."/>
        </authorList>
    </citation>
    <scope>NUCLEOTIDE SEQUENCE [LARGE SCALE GENOMIC DNA]</scope>
    <source>
        <strain evidence="2">1</strain>
    </source>
</reference>
<dbReference type="RefSeq" id="WP_105184790.1">
    <property type="nucleotide sequence ID" value="NZ_BAAAGO010000042.1"/>
</dbReference>
<dbReference type="Pfam" id="PF17765">
    <property type="entry name" value="MLTR_LBD"/>
    <property type="match status" value="1"/>
</dbReference>
<protein>
    <submittedName>
        <fullName evidence="2">XRE family transcriptional regulator</fullName>
    </submittedName>
</protein>
<dbReference type="Gene3D" id="1.10.260.40">
    <property type="entry name" value="lambda repressor-like DNA-binding domains"/>
    <property type="match status" value="1"/>
</dbReference>
<feature type="domain" description="HTH cro/C1-type" evidence="1">
    <location>
        <begin position="36"/>
        <end position="83"/>
    </location>
</feature>
<keyword evidence="3" id="KW-1185">Reference proteome</keyword>
<gene>
    <name evidence="2" type="ORF">MPLG2_0555</name>
</gene>
<dbReference type="AlphaFoldDB" id="A0A2N9JBU1"/>
<evidence type="ECO:0000259" key="1">
    <source>
        <dbReference type="PROSITE" id="PS50943"/>
    </source>
</evidence>
<accession>A0A2N9JBU1</accession>
<dbReference type="PROSITE" id="PS50943">
    <property type="entry name" value="HTH_CROC1"/>
    <property type="match status" value="1"/>
</dbReference>
<dbReference type="SMART" id="SM00530">
    <property type="entry name" value="HTH_XRE"/>
    <property type="match status" value="1"/>
</dbReference>
<dbReference type="CDD" id="cd00093">
    <property type="entry name" value="HTH_XRE"/>
    <property type="match status" value="1"/>
</dbReference>
<dbReference type="InterPro" id="IPR010982">
    <property type="entry name" value="Lambda_DNA-bd_dom_sf"/>
</dbReference>
<dbReference type="Gene3D" id="3.30.450.180">
    <property type="match status" value="1"/>
</dbReference>
<proteinExistence type="predicted"/>
<dbReference type="EMBL" id="LT985188">
    <property type="protein sequence ID" value="SPD85591.1"/>
    <property type="molecule type" value="Genomic_DNA"/>
</dbReference>
<sequence length="290" mass="32235">MNIRSEAADFLRSRRARITPEQVGLPTWGERRRVTGLRREEVALLAGVSVEYYVRLERGNLAGVSEAVLEAVSNALRLDEAERAHLYDLAHAASSRGRAARPVRGVVRPAVQWLLDSMDGTAAYVRNNRTDILATNALGRALYQPVLAMAGRPNVARYVFLDPSAPEFFVEWDRICYEATALLRSLAGENPYDHGLTELVGELSTRSDTFRRLWADHDVRLHRTGVKKFHHPVVGDLTLAYESLQVTADTGLRLNAYVAEPGTTSADAMRLLASWATEPHPQPALDPERS</sequence>